<name>A0AAD6D5N4_9EURO</name>
<organism evidence="2 3">
    <name type="scientific">Penicillium frequentans</name>
    <dbReference type="NCBI Taxonomy" id="3151616"/>
    <lineage>
        <taxon>Eukaryota</taxon>
        <taxon>Fungi</taxon>
        <taxon>Dikarya</taxon>
        <taxon>Ascomycota</taxon>
        <taxon>Pezizomycotina</taxon>
        <taxon>Eurotiomycetes</taxon>
        <taxon>Eurotiomycetidae</taxon>
        <taxon>Eurotiales</taxon>
        <taxon>Aspergillaceae</taxon>
        <taxon>Penicillium</taxon>
    </lineage>
</organism>
<evidence type="ECO:0000313" key="3">
    <source>
        <dbReference type="Proteomes" id="UP001220324"/>
    </source>
</evidence>
<evidence type="ECO:0000256" key="1">
    <source>
        <dbReference type="SAM" id="SignalP"/>
    </source>
</evidence>
<sequence length="150" mass="15974">MKATVISTVLLAAASTTLAAPSNLKRALQPLQIKNLAGSLYTETPPTSNNIVFALNDPNTNVDTDCDAVWSIGQAGSLMFNCSNPAYQVNFPNGIYNIEDFVLRVSRADGTEAGQNTVSGADWECTTSDGYPEETCEWVGVFNIDVTASS</sequence>
<keyword evidence="3" id="KW-1185">Reference proteome</keyword>
<feature type="signal peptide" evidence="1">
    <location>
        <begin position="1"/>
        <end position="19"/>
    </location>
</feature>
<feature type="chain" id="PRO_5041945016" description="AA1-like domain-containing protein" evidence="1">
    <location>
        <begin position="20"/>
        <end position="150"/>
    </location>
</feature>
<proteinExistence type="predicted"/>
<comment type="caution">
    <text evidence="2">The sequence shown here is derived from an EMBL/GenBank/DDBJ whole genome shotgun (WGS) entry which is preliminary data.</text>
</comment>
<dbReference type="AlphaFoldDB" id="A0AAD6D5N4"/>
<dbReference type="EMBL" id="JAQIZZ010000002">
    <property type="protein sequence ID" value="KAJ5552845.1"/>
    <property type="molecule type" value="Genomic_DNA"/>
</dbReference>
<keyword evidence="1" id="KW-0732">Signal</keyword>
<evidence type="ECO:0008006" key="4">
    <source>
        <dbReference type="Google" id="ProtNLM"/>
    </source>
</evidence>
<accession>A0AAD6D5N4</accession>
<reference evidence="2 3" key="1">
    <citation type="journal article" date="2023" name="IMA Fungus">
        <title>Comparative genomic study of the Penicillium genus elucidates a diverse pangenome and 15 lateral gene transfer events.</title>
        <authorList>
            <person name="Petersen C."/>
            <person name="Sorensen T."/>
            <person name="Nielsen M.R."/>
            <person name="Sondergaard T.E."/>
            <person name="Sorensen J.L."/>
            <person name="Fitzpatrick D.A."/>
            <person name="Frisvad J.C."/>
            <person name="Nielsen K.L."/>
        </authorList>
    </citation>
    <scope>NUCLEOTIDE SEQUENCE [LARGE SCALE GENOMIC DNA]</scope>
    <source>
        <strain evidence="2 3">IBT 35679</strain>
    </source>
</reference>
<evidence type="ECO:0000313" key="2">
    <source>
        <dbReference type="EMBL" id="KAJ5552845.1"/>
    </source>
</evidence>
<protein>
    <recommendedName>
        <fullName evidence="4">AA1-like domain-containing protein</fullName>
    </recommendedName>
</protein>
<dbReference type="Proteomes" id="UP001220324">
    <property type="component" value="Unassembled WGS sequence"/>
</dbReference>
<gene>
    <name evidence="2" type="ORF">N7494_002223</name>
</gene>